<keyword evidence="3" id="KW-1185">Reference proteome</keyword>
<name>A0A517TY08_9BACT</name>
<feature type="transmembrane region" description="Helical" evidence="1">
    <location>
        <begin position="93"/>
        <end position="111"/>
    </location>
</feature>
<dbReference type="OrthoDB" id="10001232at2"/>
<feature type="transmembrane region" description="Helical" evidence="1">
    <location>
        <begin position="67"/>
        <end position="86"/>
    </location>
</feature>
<feature type="transmembrane region" description="Helical" evidence="1">
    <location>
        <begin position="31"/>
        <end position="52"/>
    </location>
</feature>
<gene>
    <name evidence="2" type="ORF">I41_24530</name>
</gene>
<keyword evidence="1" id="KW-1133">Transmembrane helix</keyword>
<keyword evidence="1" id="KW-0472">Membrane</keyword>
<dbReference type="Proteomes" id="UP000317909">
    <property type="component" value="Chromosome"/>
</dbReference>
<dbReference type="RefSeq" id="WP_145432833.1">
    <property type="nucleotide sequence ID" value="NZ_CP036339.1"/>
</dbReference>
<protein>
    <submittedName>
        <fullName evidence="2">Uncharacterized protein</fullName>
    </submittedName>
</protein>
<evidence type="ECO:0000313" key="3">
    <source>
        <dbReference type="Proteomes" id="UP000317909"/>
    </source>
</evidence>
<feature type="transmembrane region" description="Helical" evidence="1">
    <location>
        <begin position="123"/>
        <end position="143"/>
    </location>
</feature>
<evidence type="ECO:0000256" key="1">
    <source>
        <dbReference type="SAM" id="Phobius"/>
    </source>
</evidence>
<evidence type="ECO:0000313" key="2">
    <source>
        <dbReference type="EMBL" id="QDT73264.1"/>
    </source>
</evidence>
<keyword evidence="1" id="KW-0812">Transmembrane</keyword>
<organism evidence="2 3">
    <name type="scientific">Lacipirellula limnantheis</name>
    <dbReference type="NCBI Taxonomy" id="2528024"/>
    <lineage>
        <taxon>Bacteria</taxon>
        <taxon>Pseudomonadati</taxon>
        <taxon>Planctomycetota</taxon>
        <taxon>Planctomycetia</taxon>
        <taxon>Pirellulales</taxon>
        <taxon>Lacipirellulaceae</taxon>
        <taxon>Lacipirellula</taxon>
    </lineage>
</organism>
<reference evidence="2 3" key="1">
    <citation type="submission" date="2019-02" db="EMBL/GenBank/DDBJ databases">
        <title>Deep-cultivation of Planctomycetes and their phenomic and genomic characterization uncovers novel biology.</title>
        <authorList>
            <person name="Wiegand S."/>
            <person name="Jogler M."/>
            <person name="Boedeker C."/>
            <person name="Pinto D."/>
            <person name="Vollmers J."/>
            <person name="Rivas-Marin E."/>
            <person name="Kohn T."/>
            <person name="Peeters S.H."/>
            <person name="Heuer A."/>
            <person name="Rast P."/>
            <person name="Oberbeckmann S."/>
            <person name="Bunk B."/>
            <person name="Jeske O."/>
            <person name="Meyerdierks A."/>
            <person name="Storesund J.E."/>
            <person name="Kallscheuer N."/>
            <person name="Luecker S."/>
            <person name="Lage O.M."/>
            <person name="Pohl T."/>
            <person name="Merkel B.J."/>
            <person name="Hornburger P."/>
            <person name="Mueller R.-W."/>
            <person name="Bruemmer F."/>
            <person name="Labrenz M."/>
            <person name="Spormann A.M."/>
            <person name="Op den Camp H."/>
            <person name="Overmann J."/>
            <person name="Amann R."/>
            <person name="Jetten M.S.M."/>
            <person name="Mascher T."/>
            <person name="Medema M.H."/>
            <person name="Devos D.P."/>
            <person name="Kaster A.-K."/>
            <person name="Ovreas L."/>
            <person name="Rohde M."/>
            <person name="Galperin M.Y."/>
            <person name="Jogler C."/>
        </authorList>
    </citation>
    <scope>NUCLEOTIDE SEQUENCE [LARGE SCALE GENOMIC DNA]</scope>
    <source>
        <strain evidence="2 3">I41</strain>
    </source>
</reference>
<sequence length="206" mass="22543">MTTQQLHLFNCLYMSVLVVVAFFTRATARRIAGALAGAGVGGVAALGIIALGEKVGWWHMAITWEPYFLTVLWIDFALCAYIFLITWRIARRFGWRGLAVVVVVAAFVGPLRDYWYMARFPEWGAYGPGIVPVLAIAATYFLLGVLGHGVMRLVAGHARGSPLARRPWETAEPSDAADAAGHVAFLDFRLPKAGRTSELGRHGVKK</sequence>
<proteinExistence type="predicted"/>
<accession>A0A517TY08</accession>
<dbReference type="AlphaFoldDB" id="A0A517TY08"/>
<dbReference type="KEGG" id="llh:I41_24530"/>
<feature type="transmembrane region" description="Helical" evidence="1">
    <location>
        <begin position="6"/>
        <end position="24"/>
    </location>
</feature>
<dbReference type="EMBL" id="CP036339">
    <property type="protein sequence ID" value="QDT73264.1"/>
    <property type="molecule type" value="Genomic_DNA"/>
</dbReference>